<evidence type="ECO:0000256" key="2">
    <source>
        <dbReference type="ARBA" id="ARBA00022618"/>
    </source>
</evidence>
<name>A0A7X2IVZ8_9BACI</name>
<evidence type="ECO:0000256" key="3">
    <source>
        <dbReference type="ARBA" id="ARBA00022692"/>
    </source>
</evidence>
<dbReference type="RefSeq" id="WP_154305954.1">
    <property type="nucleotide sequence ID" value="NZ_WKKI01000002.1"/>
</dbReference>
<dbReference type="EMBL" id="WKKI01000002">
    <property type="protein sequence ID" value="MRX70816.1"/>
    <property type="molecule type" value="Genomic_DNA"/>
</dbReference>
<comment type="subcellular location">
    <subcellularLocation>
        <location evidence="7">Cell membrane</location>
        <topology evidence="7">Single-pass type II membrane protein</topology>
    </subcellularLocation>
    <text evidence="7">Localizes to the division septum where it forms a ring structure.</text>
</comment>
<comment type="function">
    <text evidence="7">Essential cell division protein.</text>
</comment>
<evidence type="ECO:0000313" key="9">
    <source>
        <dbReference type="EMBL" id="MRX70816.1"/>
    </source>
</evidence>
<keyword evidence="10" id="KW-1185">Reference proteome</keyword>
<evidence type="ECO:0000256" key="6">
    <source>
        <dbReference type="ARBA" id="ARBA00023306"/>
    </source>
</evidence>
<dbReference type="GO" id="GO:0032153">
    <property type="term" value="C:cell division site"/>
    <property type="evidence" value="ECO:0007669"/>
    <property type="project" value="UniProtKB-UniRule"/>
</dbReference>
<evidence type="ECO:0000313" key="10">
    <source>
        <dbReference type="Proteomes" id="UP000448867"/>
    </source>
</evidence>
<evidence type="ECO:0000256" key="7">
    <source>
        <dbReference type="HAMAP-Rule" id="MF_00910"/>
    </source>
</evidence>
<keyword evidence="4 7" id="KW-1133">Transmembrane helix</keyword>
<evidence type="ECO:0000256" key="5">
    <source>
        <dbReference type="ARBA" id="ARBA00023136"/>
    </source>
</evidence>
<dbReference type="GO" id="GO:0005886">
    <property type="term" value="C:plasma membrane"/>
    <property type="evidence" value="ECO:0007669"/>
    <property type="project" value="UniProtKB-SubCell"/>
</dbReference>
<feature type="transmembrane region" description="Helical" evidence="7">
    <location>
        <begin position="40"/>
        <end position="64"/>
    </location>
</feature>
<keyword evidence="2 7" id="KW-0132">Cell division</keyword>
<dbReference type="NCBIfam" id="TIGR02209">
    <property type="entry name" value="ftsL_broad"/>
    <property type="match status" value="1"/>
</dbReference>
<reference evidence="9 10" key="1">
    <citation type="submission" date="2019-11" db="EMBL/GenBank/DDBJ databases">
        <title>Bacillus lacus genome.</title>
        <authorList>
            <person name="Allen C.J."/>
            <person name="Newman J.D."/>
        </authorList>
    </citation>
    <scope>NUCLEOTIDE SEQUENCE [LARGE SCALE GENOMIC DNA]</scope>
    <source>
        <strain evidence="9 10">KCTC 33946</strain>
    </source>
</reference>
<gene>
    <name evidence="7 9" type="primary">ftsL</name>
    <name evidence="9" type="ORF">GJU40_01375</name>
</gene>
<keyword evidence="3 7" id="KW-0812">Transmembrane</keyword>
<dbReference type="GO" id="GO:0043093">
    <property type="term" value="P:FtsZ-dependent cytokinesis"/>
    <property type="evidence" value="ECO:0007669"/>
    <property type="project" value="UniProtKB-UniRule"/>
</dbReference>
<dbReference type="OrthoDB" id="14664at2"/>
<dbReference type="HAMAP" id="MF_00910">
    <property type="entry name" value="FtsL"/>
    <property type="match status" value="1"/>
</dbReference>
<protein>
    <recommendedName>
        <fullName evidence="7 8">Cell division protein FtsL</fullName>
    </recommendedName>
</protein>
<dbReference type="AlphaFoldDB" id="A0A7X2IVZ8"/>
<dbReference type="InterPro" id="IPR011922">
    <property type="entry name" value="Cell_div_FtsL"/>
</dbReference>
<dbReference type="Proteomes" id="UP000448867">
    <property type="component" value="Unassembled WGS sequence"/>
</dbReference>
<evidence type="ECO:0000256" key="1">
    <source>
        <dbReference type="ARBA" id="ARBA00022475"/>
    </source>
</evidence>
<comment type="caution">
    <text evidence="9">The sequence shown here is derived from an EMBL/GenBank/DDBJ whole genome shotgun (WGS) entry which is preliminary data.</text>
</comment>
<proteinExistence type="inferred from homology"/>
<organism evidence="9 10">
    <name type="scientific">Metabacillus lacus</name>
    <dbReference type="NCBI Taxonomy" id="1983721"/>
    <lineage>
        <taxon>Bacteria</taxon>
        <taxon>Bacillati</taxon>
        <taxon>Bacillota</taxon>
        <taxon>Bacilli</taxon>
        <taxon>Bacillales</taxon>
        <taxon>Bacillaceae</taxon>
        <taxon>Metabacillus</taxon>
    </lineage>
</organism>
<dbReference type="Pfam" id="PF04977">
    <property type="entry name" value="DivIC"/>
    <property type="match status" value="1"/>
</dbReference>
<comment type="similarity">
    <text evidence="7">Belongs to the FtsL family.</text>
</comment>
<accession>A0A7X2IVZ8</accession>
<keyword evidence="5 7" id="KW-0472">Membrane</keyword>
<sequence length="121" mass="13892">MSNLAVKIQQQRQEQQSQQQVQQQTVVIRKNRSITLGEKFLFVLFIAGVVLAAVSMISNSVAAYQTNVEIQKLEQKLELQQKTNSDLQVEVKELSNYDRIWTKAKEMGLTLEKNNVKVIQE</sequence>
<keyword evidence="6 7" id="KW-0131">Cell cycle</keyword>
<evidence type="ECO:0000256" key="4">
    <source>
        <dbReference type="ARBA" id="ARBA00022989"/>
    </source>
</evidence>
<keyword evidence="1 7" id="KW-1003">Cell membrane</keyword>
<evidence type="ECO:0000256" key="8">
    <source>
        <dbReference type="NCBIfam" id="TIGR02209"/>
    </source>
</evidence>
<dbReference type="InterPro" id="IPR007060">
    <property type="entry name" value="FtsL/DivIC"/>
</dbReference>